<dbReference type="PANTHER" id="PTHR48108">
    <property type="entry name" value="CBS DOMAIN-CONTAINING PROTEIN CBSX2, CHLOROPLASTIC"/>
    <property type="match status" value="1"/>
</dbReference>
<evidence type="ECO:0000259" key="3">
    <source>
        <dbReference type="PROSITE" id="PS51371"/>
    </source>
</evidence>
<dbReference type="InterPro" id="IPR046342">
    <property type="entry name" value="CBS_dom_sf"/>
</dbReference>
<proteinExistence type="predicted"/>
<reference evidence="4 5" key="1">
    <citation type="submission" date="2017-02" db="EMBL/GenBank/DDBJ databases">
        <title>Genomic diversity within the haloalkaliphilic genus Thioalkalivibrio.</title>
        <authorList>
            <person name="Ahn A.-C."/>
            <person name="Meier-Kolthoff J."/>
            <person name="Overmars L."/>
            <person name="Richter M."/>
            <person name="Woyke T."/>
            <person name="Sorokin D.Y."/>
            <person name="Muyzer G."/>
        </authorList>
    </citation>
    <scope>NUCLEOTIDE SEQUENCE [LARGE SCALE GENOMIC DNA]</scope>
    <source>
        <strain evidence="4 5">HL17</strain>
    </source>
</reference>
<dbReference type="CDD" id="cd05401">
    <property type="entry name" value="NT_GlnE_GlnD_like"/>
    <property type="match status" value="1"/>
</dbReference>
<evidence type="ECO:0000313" key="4">
    <source>
        <dbReference type="EMBL" id="OOC09638.1"/>
    </source>
</evidence>
<dbReference type="SUPFAM" id="SSF54631">
    <property type="entry name" value="CBS-domain pair"/>
    <property type="match status" value="1"/>
</dbReference>
<dbReference type="InterPro" id="IPR000644">
    <property type="entry name" value="CBS_dom"/>
</dbReference>
<evidence type="ECO:0000256" key="2">
    <source>
        <dbReference type="PROSITE-ProRule" id="PRU00703"/>
    </source>
</evidence>
<dbReference type="SMART" id="SM00116">
    <property type="entry name" value="CBS"/>
    <property type="match status" value="2"/>
</dbReference>
<dbReference type="RefSeq" id="WP_077244536.1">
    <property type="nucleotide sequence ID" value="NZ_MUZR01000041.1"/>
</dbReference>
<dbReference type="OrthoDB" id="9808528at2"/>
<dbReference type="PANTHER" id="PTHR48108:SF31">
    <property type="entry name" value="CBS DOMAIN AND CYCLIC NUCLEOTIDE-REGULATED NUCLEOTIDYLTRANSFERASE"/>
    <property type="match status" value="1"/>
</dbReference>
<dbReference type="Pfam" id="PF00571">
    <property type="entry name" value="CBS"/>
    <property type="match status" value="2"/>
</dbReference>
<name>A0A1V2ZWY1_9GAMM</name>
<dbReference type="InterPro" id="IPR018490">
    <property type="entry name" value="cNMP-bd_dom_sf"/>
</dbReference>
<comment type="caution">
    <text evidence="4">The sequence shown here is derived from an EMBL/GenBank/DDBJ whole genome shotgun (WGS) entry which is preliminary data.</text>
</comment>
<dbReference type="STRING" id="252474.B1A74_09980"/>
<protein>
    <submittedName>
        <fullName evidence="4">Cyclic nucleotide-binding protein</fullName>
    </submittedName>
</protein>
<organism evidence="4 5">
    <name type="scientific">Thioalkalivibrio halophilus</name>
    <dbReference type="NCBI Taxonomy" id="252474"/>
    <lineage>
        <taxon>Bacteria</taxon>
        <taxon>Pseudomonadati</taxon>
        <taxon>Pseudomonadota</taxon>
        <taxon>Gammaproteobacteria</taxon>
        <taxon>Chromatiales</taxon>
        <taxon>Ectothiorhodospiraceae</taxon>
        <taxon>Thioalkalivibrio</taxon>
    </lineage>
</organism>
<keyword evidence="1" id="KW-0677">Repeat</keyword>
<feature type="domain" description="CBS" evidence="3">
    <location>
        <begin position="161"/>
        <end position="221"/>
    </location>
</feature>
<dbReference type="AlphaFoldDB" id="A0A1V2ZWY1"/>
<evidence type="ECO:0000313" key="5">
    <source>
        <dbReference type="Proteomes" id="UP000189177"/>
    </source>
</evidence>
<gene>
    <name evidence="4" type="ORF">B1A74_09980</name>
</gene>
<dbReference type="InterPro" id="IPR051462">
    <property type="entry name" value="CBS_domain-containing"/>
</dbReference>
<dbReference type="Pfam" id="PF10335">
    <property type="entry name" value="DUF294_C"/>
    <property type="match status" value="1"/>
</dbReference>
<keyword evidence="5" id="KW-1185">Reference proteome</keyword>
<accession>A0A1V2ZWY1</accession>
<dbReference type="Proteomes" id="UP000189177">
    <property type="component" value="Unassembled WGS sequence"/>
</dbReference>
<sequence>MNAELDEIREFLDQSPDLAELSAETRSAMVRRLTLRYLRHGAPFPPEGDSDGLWIVHTGAIDLLDAGDRLHDRLGEGDVARVADGAWGSGVAGEHGRVTEDALVYHLPGPRAEDLATRHPELADFLRTPGAPVAPDGENAVMHATEGGPDALLTTPVSTLMSPQVLQGQSDISLREAARLMTDADVSALVLHTAKDPDRPAGLLTDTDLRHALAQDLPADTPVHQCMARDLVTVTGETPVFEALLEMARRDIHHLPVVEPAGGRLAGILSGTDLIRHQGTSAVHLIRDLRRAGSQEELCQHMQGLARLQVRLTEAGVDALRTAQVITLVVDTLTRCLIELAEARLGPAPAAWAWLASGSQGRHEQLAHTDQDTALIWDDGAPNDADDWFAELAREVTDGLDACGIRRCPGGVDPTHAAWRGPASTWQETFRRAFTRPDAQEARLAAHYLDLRVIHGRGDLFTPLREQALDDGCRHEAAHTAMAVQAREVRPPLGFFRRFVLEHDGEHTPALDLKKRGLLPVVALARVCALRAGADARGTLERLRAAAHAGVLDPDSTRELEEAFRFIAGVRARHQARRIAAGEAPDNHVDPTELSGLERSRLKAAFVRVDRATRAALGGEGEV</sequence>
<dbReference type="Pfam" id="PF03445">
    <property type="entry name" value="DUF294"/>
    <property type="match status" value="1"/>
</dbReference>
<dbReference type="Gene3D" id="3.10.580.10">
    <property type="entry name" value="CBS-domain"/>
    <property type="match status" value="1"/>
</dbReference>
<dbReference type="EMBL" id="MUZR01000041">
    <property type="protein sequence ID" value="OOC09638.1"/>
    <property type="molecule type" value="Genomic_DNA"/>
</dbReference>
<evidence type="ECO:0000256" key="1">
    <source>
        <dbReference type="ARBA" id="ARBA00022737"/>
    </source>
</evidence>
<feature type="domain" description="CBS" evidence="3">
    <location>
        <begin position="227"/>
        <end position="289"/>
    </location>
</feature>
<dbReference type="SUPFAM" id="SSF51206">
    <property type="entry name" value="cAMP-binding domain-like"/>
    <property type="match status" value="1"/>
</dbReference>
<keyword evidence="2" id="KW-0129">CBS domain</keyword>
<dbReference type="PROSITE" id="PS51371">
    <property type="entry name" value="CBS"/>
    <property type="match status" value="2"/>
</dbReference>
<dbReference type="InterPro" id="IPR005105">
    <property type="entry name" value="GlnD_Uridyltrans_N"/>
</dbReference>
<dbReference type="InterPro" id="IPR018821">
    <property type="entry name" value="DUF294_put_nucleoTrafse_sb-bd"/>
</dbReference>
<dbReference type="GO" id="GO:0008773">
    <property type="term" value="F:[protein-PII] uridylyltransferase activity"/>
    <property type="evidence" value="ECO:0007669"/>
    <property type="project" value="InterPro"/>
</dbReference>